<name>A0A1B2E0K0_9BACL</name>
<protein>
    <submittedName>
        <fullName evidence="1">Glycoside hydrolase family 65</fullName>
    </submittedName>
</protein>
<dbReference type="KEGG" id="pib:BBD41_13670"/>
<keyword evidence="1" id="KW-0378">Hydrolase</keyword>
<dbReference type="SUPFAM" id="SSF48208">
    <property type="entry name" value="Six-hairpin glycosidases"/>
    <property type="match status" value="1"/>
</dbReference>
<accession>A0A1B2E0K0</accession>
<proteinExistence type="predicted"/>
<dbReference type="Gene3D" id="1.50.10.10">
    <property type="match status" value="1"/>
</dbReference>
<dbReference type="InterPro" id="IPR008928">
    <property type="entry name" value="6-hairpin_glycosidase_sf"/>
</dbReference>
<dbReference type="AlphaFoldDB" id="A0A1B2E0K0"/>
<dbReference type="RefSeq" id="WP_099477920.1">
    <property type="nucleotide sequence ID" value="NZ_CP016809.1"/>
</dbReference>
<dbReference type="GO" id="GO:0016787">
    <property type="term" value="F:hydrolase activity"/>
    <property type="evidence" value="ECO:0007669"/>
    <property type="project" value="UniProtKB-KW"/>
</dbReference>
<gene>
    <name evidence="1" type="ORF">BBD41_13670</name>
</gene>
<dbReference type="InterPro" id="IPR012341">
    <property type="entry name" value="6hp_glycosidase-like_sf"/>
</dbReference>
<sequence>MEMERKQIVERHHPEFDRLNPLSPLSVGNGEFAFTADITGLQTFPEQYEVPLGTQSNWGWHFTGGRRRFDWKDAALQPFDTHGRKVGYPMKPGDREEAYQWLRQNPHRLHLGRLAFRFLDESGEELDYGHAGGFRQKLDLWTGVLSSRFTVRGVPVDVTTVCHPDADLLGVKVVSPLVGKGQLQVFIRFPAPDMTHTSWSKSVQLDWANDHRHETVLLRQEDGAAWIERTMDEDRYAVRWQWSGGRLEQTGQHEFTLHPEGTGETHVDELAFSVGFAPSTPAAAEVEDITAASARHWEAFWQSGGAISFEGSSDPRAFELERRVVLSQWLCAVHSGGSMPPQETGLMYNSWFGKAHLEMHWWHAAHFALWGRASILRRSMGWYDRILPVARELARMQGYEGARWPKMVGFDGYPCPSPVAPGLIWQQPHPIAMAELCYKAEPTTATLRRLRDIVFESADFMVSYAHWNEETGAFDLGPPLIPAQECHPMDGSVNPPYELEYWRYGLHIAVKWAGRMGIRPNPRWAEVAGRMASPPQKDGVYLAHALAPDTFTAKNHDHPSMLCALGVLPGRLIDRETMRRTLKKVKDVWQWETAWGWDFPVCAMTAARLGERDLAVDFLLMDEVKNTYLPNGHNYQRPGLSAYLPGNGGLLAAVAMMACGWEGQEDPGAPGFPSSGWNVQWEGLKPWL</sequence>
<dbReference type="GO" id="GO:0005975">
    <property type="term" value="P:carbohydrate metabolic process"/>
    <property type="evidence" value="ECO:0007669"/>
    <property type="project" value="InterPro"/>
</dbReference>
<reference evidence="1" key="1">
    <citation type="submission" date="2016-08" db="EMBL/GenBank/DDBJ databases">
        <title>Complete Genome Seqeunce of Paenibacillus sp. nov. IHBB 9852 from high altitute lake of Indian trans-Himalayas.</title>
        <authorList>
            <person name="Kiran S."/>
            <person name="Swarnkar M.K."/>
            <person name="Rana A."/>
            <person name="Tewari R."/>
            <person name="Gulati A."/>
        </authorList>
    </citation>
    <scope>NUCLEOTIDE SEQUENCE [LARGE SCALE GENOMIC DNA]</scope>
    <source>
        <strain evidence="1">IHBB 9852</strain>
    </source>
</reference>
<evidence type="ECO:0000313" key="1">
    <source>
        <dbReference type="EMBL" id="ANY73536.1"/>
    </source>
</evidence>
<dbReference type="EMBL" id="CP016809">
    <property type="protein sequence ID" value="ANY73536.1"/>
    <property type="molecule type" value="Genomic_DNA"/>
</dbReference>
<organism evidence="1">
    <name type="scientific">Paenibacillus ihbetae</name>
    <dbReference type="NCBI Taxonomy" id="1870820"/>
    <lineage>
        <taxon>Bacteria</taxon>
        <taxon>Bacillati</taxon>
        <taxon>Bacillota</taxon>
        <taxon>Bacilli</taxon>
        <taxon>Bacillales</taxon>
        <taxon>Paenibacillaceae</taxon>
        <taxon>Paenibacillus</taxon>
    </lineage>
</organism>